<organism evidence="1 2">
    <name type="scientific">Streptococcus minor</name>
    <dbReference type="NCBI Taxonomy" id="229549"/>
    <lineage>
        <taxon>Bacteria</taxon>
        <taxon>Bacillati</taxon>
        <taxon>Bacillota</taxon>
        <taxon>Bacilli</taxon>
        <taxon>Lactobacillales</taxon>
        <taxon>Streptococcaceae</taxon>
        <taxon>Streptococcus</taxon>
    </lineage>
</organism>
<evidence type="ECO:0000313" key="1">
    <source>
        <dbReference type="EMBL" id="RRD31138.1"/>
    </source>
</evidence>
<evidence type="ECO:0000313" key="2">
    <source>
        <dbReference type="Proteomes" id="UP000281771"/>
    </source>
</evidence>
<gene>
    <name evidence="1" type="ORF">EII38_07625</name>
</gene>
<proteinExistence type="predicted"/>
<reference evidence="1 2" key="1">
    <citation type="submission" date="2018-11" db="EMBL/GenBank/DDBJ databases">
        <title>Genomes From Bacteria Associated with the Canine Oral Cavity: a Test Case for Automated Genome-Based Taxonomic Assignment.</title>
        <authorList>
            <person name="Coil D.A."/>
            <person name="Jospin G."/>
            <person name="Darling A.E."/>
            <person name="Wallis C."/>
            <person name="Davis I.J."/>
            <person name="Harris S."/>
            <person name="Eisen J.A."/>
            <person name="Holcombe L.J."/>
            <person name="O'Flynn C."/>
        </authorList>
    </citation>
    <scope>NUCLEOTIDE SEQUENCE [LARGE SCALE GENOMIC DNA]</scope>
    <source>
        <strain evidence="1 2">OH4621_COT-116</strain>
    </source>
</reference>
<protein>
    <submittedName>
        <fullName evidence="1">FeoB-associated Cys-rich membrane protein</fullName>
    </submittedName>
</protein>
<name>A0A3P1VBK9_9STRE</name>
<dbReference type="AlphaFoldDB" id="A0A3P1VBK9"/>
<accession>A0A3P1VBK9</accession>
<comment type="caution">
    <text evidence="1">The sequence shown here is derived from an EMBL/GenBank/DDBJ whole genome shotgun (WGS) entry which is preliminary data.</text>
</comment>
<dbReference type="Proteomes" id="UP000281771">
    <property type="component" value="Unassembled WGS sequence"/>
</dbReference>
<dbReference type="RefSeq" id="WP_018167752.1">
    <property type="nucleotide sequence ID" value="NZ_RQZA01000006.1"/>
</dbReference>
<sequence>MATIVLTILISIGVVFGLKSFLKGRGSCNDCACSCPVKDEIAKKALVKK</sequence>
<keyword evidence="2" id="KW-1185">Reference proteome</keyword>
<dbReference type="EMBL" id="RQZA01000006">
    <property type="protein sequence ID" value="RRD31138.1"/>
    <property type="molecule type" value="Genomic_DNA"/>
</dbReference>
<dbReference type="STRING" id="1123309.GCA_000377005_01830"/>